<dbReference type="PANTHER" id="PTHR30085">
    <property type="entry name" value="AMINO ACID ABC TRANSPORTER PERMEASE"/>
    <property type="match status" value="1"/>
</dbReference>
<keyword evidence="3 5" id="KW-0732">Signal</keyword>
<comment type="similarity">
    <text evidence="1">Belongs to the bacterial solute-binding protein 3 family.</text>
</comment>
<dbReference type="GO" id="GO:0006865">
    <property type="term" value="P:amino acid transport"/>
    <property type="evidence" value="ECO:0007669"/>
    <property type="project" value="TreeGrafter"/>
</dbReference>
<evidence type="ECO:0000256" key="1">
    <source>
        <dbReference type="ARBA" id="ARBA00010333"/>
    </source>
</evidence>
<dbReference type="AlphaFoldDB" id="A0A1G8NEL5"/>
<dbReference type="OrthoDB" id="9807888at2"/>
<evidence type="ECO:0000313" key="7">
    <source>
        <dbReference type="EMBL" id="SDI78699.1"/>
    </source>
</evidence>
<evidence type="ECO:0000256" key="2">
    <source>
        <dbReference type="ARBA" id="ARBA00022448"/>
    </source>
</evidence>
<dbReference type="EMBL" id="FNDN01000011">
    <property type="protein sequence ID" value="SDI78699.1"/>
    <property type="molecule type" value="Genomic_DNA"/>
</dbReference>
<feature type="signal peptide" evidence="5">
    <location>
        <begin position="1"/>
        <end position="23"/>
    </location>
</feature>
<dbReference type="CDD" id="cd13690">
    <property type="entry name" value="PBP2_GluB"/>
    <property type="match status" value="1"/>
</dbReference>
<dbReference type="SMART" id="SM00062">
    <property type="entry name" value="PBPb"/>
    <property type="match status" value="1"/>
</dbReference>
<dbReference type="SUPFAM" id="SSF53850">
    <property type="entry name" value="Periplasmic binding protein-like II"/>
    <property type="match status" value="1"/>
</dbReference>
<sequence>MNARALLALGAVVLMTLTGCATAQPSVATLEDGENPYTAPPLPNGAEFATPLPPVTDPEPDCGDPTASLRPDPAGPMPTVDAIRARGHLVVGLDTGSNLMSFRDPSTGTVQGFDVDIAREVARDLFGDPNRLDFKILTSADRLRALEEGSVDIVAKTMTITCERRQTVEFSSQYFVAHQRVLVVGGSGVDGVDDLGGRTVCVARGTTSLTRLQELLPDARILTVPMWSDCLVVLQQHQVDAVSTDDTILAGLASQDPYLEIVGDSLGIEPYGIGIPPAATDLVRFVNGTLERIRRDGTWTRLYDTWLTTLGPAPAPPAATYRD</sequence>
<dbReference type="Pfam" id="PF00497">
    <property type="entry name" value="SBP_bac_3"/>
    <property type="match status" value="1"/>
</dbReference>
<evidence type="ECO:0000256" key="3">
    <source>
        <dbReference type="ARBA" id="ARBA00022729"/>
    </source>
</evidence>
<dbReference type="InterPro" id="IPR001638">
    <property type="entry name" value="Solute-binding_3/MltF_N"/>
</dbReference>
<proteinExistence type="inferred from homology"/>
<reference evidence="7 8" key="1">
    <citation type="submission" date="2016-10" db="EMBL/GenBank/DDBJ databases">
        <authorList>
            <person name="de Groot N.N."/>
        </authorList>
    </citation>
    <scope>NUCLEOTIDE SEQUENCE [LARGE SCALE GENOMIC DNA]</scope>
    <source>
        <strain evidence="7 8">DSM 44892</strain>
    </source>
</reference>
<evidence type="ECO:0000259" key="6">
    <source>
        <dbReference type="SMART" id="SM00062"/>
    </source>
</evidence>
<dbReference type="GO" id="GO:0005576">
    <property type="term" value="C:extracellular region"/>
    <property type="evidence" value="ECO:0007669"/>
    <property type="project" value="TreeGrafter"/>
</dbReference>
<dbReference type="InterPro" id="IPR051455">
    <property type="entry name" value="Bact_solute-bind_prot3"/>
</dbReference>
<feature type="chain" id="PRO_5039472722" evidence="5">
    <location>
        <begin position="24"/>
        <end position="323"/>
    </location>
</feature>
<dbReference type="Proteomes" id="UP000183263">
    <property type="component" value="Unassembled WGS sequence"/>
</dbReference>
<dbReference type="PANTHER" id="PTHR30085:SF6">
    <property type="entry name" value="ABC TRANSPORTER GLUTAMINE-BINDING PROTEIN GLNH"/>
    <property type="match status" value="1"/>
</dbReference>
<organism evidence="7 8">
    <name type="scientific">Rhodococcus triatomae</name>
    <dbReference type="NCBI Taxonomy" id="300028"/>
    <lineage>
        <taxon>Bacteria</taxon>
        <taxon>Bacillati</taxon>
        <taxon>Actinomycetota</taxon>
        <taxon>Actinomycetes</taxon>
        <taxon>Mycobacteriales</taxon>
        <taxon>Nocardiaceae</taxon>
        <taxon>Rhodococcus</taxon>
    </lineage>
</organism>
<accession>A0A1G8NEL5</accession>
<keyword evidence="2" id="KW-0813">Transport</keyword>
<feature type="domain" description="Solute-binding protein family 3/N-terminal" evidence="6">
    <location>
        <begin position="88"/>
        <end position="310"/>
    </location>
</feature>
<feature type="region of interest" description="Disordered" evidence="4">
    <location>
        <begin position="30"/>
        <end position="75"/>
    </location>
</feature>
<evidence type="ECO:0000313" key="8">
    <source>
        <dbReference type="Proteomes" id="UP000183263"/>
    </source>
</evidence>
<dbReference type="GO" id="GO:0030288">
    <property type="term" value="C:outer membrane-bounded periplasmic space"/>
    <property type="evidence" value="ECO:0007669"/>
    <property type="project" value="TreeGrafter"/>
</dbReference>
<keyword evidence="8" id="KW-1185">Reference proteome</keyword>
<dbReference type="PROSITE" id="PS51257">
    <property type="entry name" value="PROKAR_LIPOPROTEIN"/>
    <property type="match status" value="1"/>
</dbReference>
<evidence type="ECO:0000256" key="5">
    <source>
        <dbReference type="SAM" id="SignalP"/>
    </source>
</evidence>
<evidence type="ECO:0000256" key="4">
    <source>
        <dbReference type="SAM" id="MobiDB-lite"/>
    </source>
</evidence>
<gene>
    <name evidence="7" type="ORF">SAMN05444695_11147</name>
</gene>
<dbReference type="Gene3D" id="3.40.190.10">
    <property type="entry name" value="Periplasmic binding protein-like II"/>
    <property type="match status" value="2"/>
</dbReference>
<dbReference type="RefSeq" id="WP_072738983.1">
    <property type="nucleotide sequence ID" value="NZ_CP048813.1"/>
</dbReference>
<name>A0A1G8NEL5_9NOCA</name>
<protein>
    <submittedName>
        <fullName evidence="7">Polar amino acid transport system substrate-binding protein</fullName>
    </submittedName>
</protein>